<reference evidence="2 3" key="1">
    <citation type="journal article" date="2012" name="BMC Genomics">
        <title>Comparative genomics of the white-rot fungi, Phanerochaete carnosa and P. chrysosporium, to elucidate the genetic basis of the distinct wood types they colonize.</title>
        <authorList>
            <person name="Suzuki H."/>
            <person name="MacDonald J."/>
            <person name="Syed K."/>
            <person name="Salamov A."/>
            <person name="Hori C."/>
            <person name="Aerts A."/>
            <person name="Henrissat B."/>
            <person name="Wiebenga A."/>
            <person name="vanKuyk P.A."/>
            <person name="Barry K."/>
            <person name="Lindquist E."/>
            <person name="LaButti K."/>
            <person name="Lapidus A."/>
            <person name="Lucas S."/>
            <person name="Coutinho P."/>
            <person name="Gong Y."/>
            <person name="Samejima M."/>
            <person name="Mahadevan R."/>
            <person name="Abou-Zaid M."/>
            <person name="de Vries R.P."/>
            <person name="Igarashi K."/>
            <person name="Yadav J.S."/>
            <person name="Grigoriev I.V."/>
            <person name="Master E.R."/>
        </authorList>
    </citation>
    <scope>NUCLEOTIDE SEQUENCE [LARGE SCALE GENOMIC DNA]</scope>
    <source>
        <strain evidence="2 3">HHB-10118-sp</strain>
    </source>
</reference>
<feature type="compositionally biased region" description="Acidic residues" evidence="1">
    <location>
        <begin position="629"/>
        <end position="638"/>
    </location>
</feature>
<dbReference type="Proteomes" id="UP000008370">
    <property type="component" value="Unassembled WGS sequence"/>
</dbReference>
<dbReference type="AlphaFoldDB" id="K5X819"/>
<dbReference type="RefSeq" id="XP_007391598.1">
    <property type="nucleotide sequence ID" value="XM_007391536.1"/>
</dbReference>
<dbReference type="HOGENOM" id="CLU_017203_0_0_1"/>
<evidence type="ECO:0000313" key="3">
    <source>
        <dbReference type="Proteomes" id="UP000008370"/>
    </source>
</evidence>
<dbReference type="InterPro" id="IPR006553">
    <property type="entry name" value="Leu-rich_rpt_Cys-con_subtyp"/>
</dbReference>
<keyword evidence="3" id="KW-1185">Reference proteome</keyword>
<dbReference type="SMART" id="SM00367">
    <property type="entry name" value="LRR_CC"/>
    <property type="match status" value="2"/>
</dbReference>
<dbReference type="EMBL" id="JH930469">
    <property type="protein sequence ID" value="EKM59017.1"/>
    <property type="molecule type" value="Genomic_DNA"/>
</dbReference>
<name>K5X819_PHACS</name>
<organism evidence="2 3">
    <name type="scientific">Phanerochaete carnosa (strain HHB-10118-sp)</name>
    <name type="common">White-rot fungus</name>
    <name type="synonym">Peniophora carnosa</name>
    <dbReference type="NCBI Taxonomy" id="650164"/>
    <lineage>
        <taxon>Eukaryota</taxon>
        <taxon>Fungi</taxon>
        <taxon>Dikarya</taxon>
        <taxon>Basidiomycota</taxon>
        <taxon>Agaricomycotina</taxon>
        <taxon>Agaricomycetes</taxon>
        <taxon>Polyporales</taxon>
        <taxon>Phanerochaetaceae</taxon>
        <taxon>Phanerochaete</taxon>
    </lineage>
</organism>
<evidence type="ECO:0000256" key="1">
    <source>
        <dbReference type="SAM" id="MobiDB-lite"/>
    </source>
</evidence>
<dbReference type="InterPro" id="IPR032675">
    <property type="entry name" value="LRR_dom_sf"/>
</dbReference>
<dbReference type="InParanoid" id="K5X819"/>
<proteinExistence type="predicted"/>
<feature type="region of interest" description="Disordered" evidence="1">
    <location>
        <begin position="600"/>
        <end position="652"/>
    </location>
</feature>
<sequence>MGQRHQAFVIAKVQSHGSAEAKYRCIAAYHHQWCYGTLPLRATRRLLILVRQPENAEIIREEVRSIASKYGRPGQEPFIPDIPCPFVALILANSWDIDLTTDKAYLSGQSFRGHLSSANMGCWDGPNDDGITAVDVTDPDNPTYCHISGASSGRRSSRQYLLRYYALPKQDEHGEPVEDRSERHERRLLQQARGDPAILEQIRKGERQFKKSMLSAVADMKGEQLMPQSALAEAWPDEYTVFQRSPPTASKPPKIKPLAETRTEVASLVDMSLRKTIQQCIELVDASALDGLVWLSEKMHIVEECVLEHNPMQDTALPVLSMLLRDITARTHALDFSQYPLIPDQVVSLASDLTSVRSLDLSGYAISDGQLHTIASNTTNIRSLNLSRNDSVTTQGIRQLLVQLPSLQRLILMNCPSVSDADLAGLARKEPHLFRNLDAIMHPLFLQVTFADLDTHVGVVTRRLDNPSHPPVAMSVGIVNSSDFDPYMQGVSLPFVHPPLIVQGFTDLASAAASMEPRGLPMSAGRACEVAFAALPRESGKPWAERTIVVPQPLDLSMLCGTASGWMLFIKLPGWLFRVISGWAFLRCLGPDTHSAAEAEVEDGTTEATIGAVGSEPDTSQPSTFPAGDMEDNDEESEFAEHSAPAPTSQPKLNYELHDLRSFLRVTEEEGYRPVSEEAVVALEAALEKVNWPVLTREDMDKILSGSSETL</sequence>
<dbReference type="STRING" id="650164.K5X819"/>
<dbReference type="OrthoDB" id="3515175at2759"/>
<evidence type="ECO:0000313" key="2">
    <source>
        <dbReference type="EMBL" id="EKM59017.1"/>
    </source>
</evidence>
<protein>
    <submittedName>
        <fullName evidence="2">Uncharacterized protein</fullName>
    </submittedName>
</protein>
<dbReference type="SUPFAM" id="SSF52047">
    <property type="entry name" value="RNI-like"/>
    <property type="match status" value="1"/>
</dbReference>
<dbReference type="KEGG" id="pco:PHACADRAFT_169481"/>
<dbReference type="Gene3D" id="3.80.10.10">
    <property type="entry name" value="Ribonuclease Inhibitor"/>
    <property type="match status" value="1"/>
</dbReference>
<gene>
    <name evidence="2" type="ORF">PHACADRAFT_169481</name>
</gene>
<dbReference type="GeneID" id="18909474"/>
<accession>K5X819</accession>